<accession>A0A1G6KWM6</accession>
<evidence type="ECO:0000313" key="4">
    <source>
        <dbReference type="EMBL" id="SDC35384.1"/>
    </source>
</evidence>
<dbReference type="GO" id="GO:0005975">
    <property type="term" value="P:carbohydrate metabolic process"/>
    <property type="evidence" value="ECO:0007669"/>
    <property type="project" value="InterPro"/>
</dbReference>
<dbReference type="GO" id="GO:0016832">
    <property type="term" value="F:aldehyde-lyase activity"/>
    <property type="evidence" value="ECO:0007669"/>
    <property type="project" value="InterPro"/>
</dbReference>
<evidence type="ECO:0000313" key="5">
    <source>
        <dbReference type="Proteomes" id="UP000198528"/>
    </source>
</evidence>
<dbReference type="PANTHER" id="PTHR10683">
    <property type="entry name" value="TRANSALDOLASE"/>
    <property type="match status" value="1"/>
</dbReference>
<evidence type="ECO:0000256" key="1">
    <source>
        <dbReference type="ARBA" id="ARBA00004496"/>
    </source>
</evidence>
<evidence type="ECO:0000256" key="3">
    <source>
        <dbReference type="ARBA" id="ARBA00023270"/>
    </source>
</evidence>
<dbReference type="SUPFAM" id="SSF51569">
    <property type="entry name" value="Aldolase"/>
    <property type="match status" value="1"/>
</dbReference>
<dbReference type="PANTHER" id="PTHR10683:SF40">
    <property type="entry name" value="FRUCTOSE-6-PHOSPHATE ALDOLASE 1-RELATED"/>
    <property type="match status" value="1"/>
</dbReference>
<dbReference type="InterPro" id="IPR001585">
    <property type="entry name" value="TAL/FSA"/>
</dbReference>
<dbReference type="Proteomes" id="UP000198528">
    <property type="component" value="Unassembled WGS sequence"/>
</dbReference>
<name>A0A1G6KWM6_9ACTN</name>
<comment type="subcellular location">
    <subcellularLocation>
        <location evidence="1">Cytoplasm</location>
    </subcellularLocation>
</comment>
<gene>
    <name evidence="4" type="ORF">SAMN04487824_11058</name>
</gene>
<keyword evidence="3" id="KW-0704">Schiff base</keyword>
<organism evidence="4 5">
    <name type="scientific">Parafannyhessea umbonata</name>
    <dbReference type="NCBI Taxonomy" id="604330"/>
    <lineage>
        <taxon>Bacteria</taxon>
        <taxon>Bacillati</taxon>
        <taxon>Actinomycetota</taxon>
        <taxon>Coriobacteriia</taxon>
        <taxon>Coriobacteriales</taxon>
        <taxon>Atopobiaceae</taxon>
        <taxon>Parafannyhessea</taxon>
    </lineage>
</organism>
<dbReference type="AlphaFoldDB" id="A0A1G6KWM6"/>
<protein>
    <submittedName>
        <fullName evidence="4">Transaldolase</fullName>
    </submittedName>
</protein>
<dbReference type="EMBL" id="FMZL01000010">
    <property type="protein sequence ID" value="SDC35384.1"/>
    <property type="molecule type" value="Genomic_DNA"/>
</dbReference>
<dbReference type="Gene3D" id="3.20.20.70">
    <property type="entry name" value="Aldolase class I"/>
    <property type="match status" value="1"/>
</dbReference>
<dbReference type="STRING" id="604330.SAMN04489857_1551"/>
<dbReference type="InterPro" id="IPR033919">
    <property type="entry name" value="TSA/FSA_arc/bac"/>
</dbReference>
<dbReference type="FunFam" id="3.20.20.70:FF:000018">
    <property type="entry name" value="Probable transaldolase"/>
    <property type="match status" value="1"/>
</dbReference>
<dbReference type="GO" id="GO:0005737">
    <property type="term" value="C:cytoplasm"/>
    <property type="evidence" value="ECO:0007669"/>
    <property type="project" value="UniProtKB-SubCell"/>
</dbReference>
<dbReference type="CDD" id="cd00956">
    <property type="entry name" value="Transaldolase_FSA"/>
    <property type="match status" value="1"/>
</dbReference>
<reference evidence="5" key="1">
    <citation type="submission" date="2016-10" db="EMBL/GenBank/DDBJ databases">
        <authorList>
            <person name="Varghese N."/>
            <person name="Submissions S."/>
        </authorList>
    </citation>
    <scope>NUCLEOTIDE SEQUENCE [LARGE SCALE GENOMIC DNA]</scope>
    <source>
        <strain evidence="5">DSM 22619</strain>
    </source>
</reference>
<dbReference type="Pfam" id="PF00923">
    <property type="entry name" value="TAL_FSA"/>
    <property type="match status" value="1"/>
</dbReference>
<proteinExistence type="predicted"/>
<keyword evidence="2" id="KW-0963">Cytoplasm</keyword>
<evidence type="ECO:0000256" key="2">
    <source>
        <dbReference type="ARBA" id="ARBA00022490"/>
    </source>
</evidence>
<sequence length="228" mass="24531">MKFFIDTADLDDIREAASWGILSGVTTNPSLYAKTGGKLADFEDHMVEICHICEGLPVSAESTAETTEGMIAEAEHLASLAPNIVVKLPVTEQSLPAIHHLAQEGIRVNMTLVFSATQALLGARAGARYISPFVGRFDDIGDEGLDHLAEMVTAVHNFRYGYWDEEGGPEIITASVRTPHHVTQAALLGADIATVPFGALKKCVHHPLTDRGLELFAADWAKVTGEAK</sequence>
<keyword evidence="5" id="KW-1185">Reference proteome</keyword>
<dbReference type="InterPro" id="IPR013785">
    <property type="entry name" value="Aldolase_TIM"/>
</dbReference>
<dbReference type="RefSeq" id="WP_090846439.1">
    <property type="nucleotide sequence ID" value="NZ_FMZL01000010.1"/>
</dbReference>